<dbReference type="SUPFAM" id="SSF46785">
    <property type="entry name" value="Winged helix' DNA-binding domain"/>
    <property type="match status" value="1"/>
</dbReference>
<keyword evidence="2" id="KW-0238">DNA-binding</keyword>
<gene>
    <name evidence="2" type="ORF">TSYNT_1101</name>
</gene>
<dbReference type="AlphaFoldDB" id="A0A0U9HE34"/>
<dbReference type="OrthoDB" id="9814826at2"/>
<dbReference type="InterPro" id="IPR052509">
    <property type="entry name" value="Metal_resp_DNA-bind_regulator"/>
</dbReference>
<feature type="domain" description="Transcription regulator PadR N-terminal" evidence="1">
    <location>
        <begin position="17"/>
        <end position="86"/>
    </location>
</feature>
<proteinExistence type="predicted"/>
<evidence type="ECO:0000259" key="1">
    <source>
        <dbReference type="Pfam" id="PF03551"/>
    </source>
</evidence>
<dbReference type="InterPro" id="IPR036388">
    <property type="entry name" value="WH-like_DNA-bd_sf"/>
</dbReference>
<evidence type="ECO:0000313" key="3">
    <source>
        <dbReference type="Proteomes" id="UP000062160"/>
    </source>
</evidence>
<dbReference type="InterPro" id="IPR005149">
    <property type="entry name" value="Tscrpt_reg_PadR_N"/>
</dbReference>
<dbReference type="STRING" id="224999.GCA_001485475_00099"/>
<dbReference type="EMBL" id="DF976995">
    <property type="protein sequence ID" value="GAQ24116.1"/>
    <property type="molecule type" value="Genomic_DNA"/>
</dbReference>
<dbReference type="GO" id="GO:0003677">
    <property type="term" value="F:DNA binding"/>
    <property type="evidence" value="ECO:0007669"/>
    <property type="project" value="UniProtKB-KW"/>
</dbReference>
<reference evidence="2" key="1">
    <citation type="journal article" date="2016" name="Genome Announc.">
        <title>Draft Genome Sequence of the Syntrophic Lactate-Degrading Bacterium Tepidanaerobacter syntrophicus JLT.</title>
        <authorList>
            <person name="Matsuura N."/>
            <person name="Ohashi A."/>
            <person name="Tourlousse D.M."/>
            <person name="Sekiguchi Y."/>
        </authorList>
    </citation>
    <scope>NUCLEOTIDE SEQUENCE [LARGE SCALE GENOMIC DNA]</scope>
    <source>
        <strain evidence="2">JL</strain>
    </source>
</reference>
<sequence>MPKVQESPLTETAFLILLAMYKPNHGYGVMQFVMEKTKGRVVFGPGTLYGAINNLAKKGWIKALPAESGERKKEYIITDLGRLQVEAEMKRLREVYRIGEEILKNKGVEIDEKI</sequence>
<name>A0A0U9HE34_9FIRM</name>
<dbReference type="Pfam" id="PF03551">
    <property type="entry name" value="PadR"/>
    <property type="match status" value="1"/>
</dbReference>
<dbReference type="PANTHER" id="PTHR33169:SF13">
    <property type="entry name" value="PADR-FAMILY TRANSCRIPTIONAL REGULATOR"/>
    <property type="match status" value="1"/>
</dbReference>
<dbReference type="PANTHER" id="PTHR33169">
    <property type="entry name" value="PADR-FAMILY TRANSCRIPTIONAL REGULATOR"/>
    <property type="match status" value="1"/>
</dbReference>
<dbReference type="RefSeq" id="WP_059031195.1">
    <property type="nucleotide sequence ID" value="NZ_BSDN01000006.1"/>
</dbReference>
<accession>A0A0U9HE34</accession>
<keyword evidence="3" id="KW-1185">Reference proteome</keyword>
<organism evidence="2">
    <name type="scientific">Tepidanaerobacter syntrophicus</name>
    <dbReference type="NCBI Taxonomy" id="224999"/>
    <lineage>
        <taxon>Bacteria</taxon>
        <taxon>Bacillati</taxon>
        <taxon>Bacillota</taxon>
        <taxon>Clostridia</taxon>
        <taxon>Thermosediminibacterales</taxon>
        <taxon>Tepidanaerobacteraceae</taxon>
        <taxon>Tepidanaerobacter</taxon>
    </lineage>
</organism>
<dbReference type="Gene3D" id="1.10.10.10">
    <property type="entry name" value="Winged helix-like DNA-binding domain superfamily/Winged helix DNA-binding domain"/>
    <property type="match status" value="1"/>
</dbReference>
<evidence type="ECO:0000313" key="2">
    <source>
        <dbReference type="EMBL" id="GAQ24116.1"/>
    </source>
</evidence>
<protein>
    <submittedName>
        <fullName evidence="2">DNA-binding transcriptional regulator, PadR family</fullName>
    </submittedName>
</protein>
<dbReference type="InterPro" id="IPR036390">
    <property type="entry name" value="WH_DNA-bd_sf"/>
</dbReference>
<dbReference type="Proteomes" id="UP000062160">
    <property type="component" value="Unassembled WGS sequence"/>
</dbReference>